<evidence type="ECO:0000313" key="4">
    <source>
        <dbReference type="Proteomes" id="UP000183670"/>
    </source>
</evidence>
<protein>
    <submittedName>
        <fullName evidence="1">Uncharacterized protein</fullName>
    </submittedName>
</protein>
<organism evidence="1 4">
    <name type="scientific">Bacteroides ovatus</name>
    <dbReference type="NCBI Taxonomy" id="28116"/>
    <lineage>
        <taxon>Bacteria</taxon>
        <taxon>Pseudomonadati</taxon>
        <taxon>Bacteroidota</taxon>
        <taxon>Bacteroidia</taxon>
        <taxon>Bacteroidales</taxon>
        <taxon>Bacteroidaceae</taxon>
        <taxon>Bacteroides</taxon>
    </lineage>
</organism>
<evidence type="ECO:0000313" key="3">
    <source>
        <dbReference type="Proteomes" id="UP000181870"/>
    </source>
</evidence>
<sequence length="63" mass="7363">MKSVRTVAMYFPEASASRYEYTSNSPTLHSIYNKSIYMKVRETRLLITIHNFEFCRIPGIGNK</sequence>
<proteinExistence type="predicted"/>
<dbReference type="AlphaFoldDB" id="A0A139LA85"/>
<dbReference type="EMBL" id="FNDO01000090">
    <property type="protein sequence ID" value="SDI91493.1"/>
    <property type="molecule type" value="Genomic_DNA"/>
</dbReference>
<dbReference type="EMBL" id="FMYE01000061">
    <property type="protein sequence ID" value="SDB79102.1"/>
    <property type="molecule type" value="Genomic_DNA"/>
</dbReference>
<evidence type="ECO:0000313" key="2">
    <source>
        <dbReference type="EMBL" id="SDI91493.1"/>
    </source>
</evidence>
<dbReference type="Proteomes" id="UP000183670">
    <property type="component" value="Unassembled WGS sequence"/>
</dbReference>
<dbReference type="Proteomes" id="UP000181870">
    <property type="component" value="Unassembled WGS sequence"/>
</dbReference>
<gene>
    <name evidence="1" type="ORF">SAMN05192581_10619</name>
    <name evidence="2" type="ORF">SAMN05192582_109011</name>
</gene>
<evidence type="ECO:0000313" key="1">
    <source>
        <dbReference type="EMBL" id="SDB79102.1"/>
    </source>
</evidence>
<name>A0A139LA85_BACOV</name>
<accession>A0A139LA85</accession>
<dbReference type="KEGG" id="boa:Bovatus_03353"/>
<dbReference type="PATRIC" id="fig|28116.10.peg.1683"/>
<reference evidence="3 4" key="1">
    <citation type="submission" date="2016-10" db="EMBL/GenBank/DDBJ databases">
        <authorList>
            <person name="de Groot N.N."/>
        </authorList>
    </citation>
    <scope>NUCLEOTIDE SEQUENCE [LARGE SCALE GENOMIC DNA]</scope>
    <source>
        <strain evidence="1 4">NLAE-zl-C500</strain>
        <strain evidence="2 3">NLAE-zl-C57</strain>
    </source>
</reference>